<dbReference type="PANTHER" id="PTHR11404">
    <property type="entry name" value="SUPEROXIDE DISMUTASE 2"/>
    <property type="match status" value="1"/>
</dbReference>
<dbReference type="InterPro" id="IPR036324">
    <property type="entry name" value="Mn/Fe_SOD_N_sf"/>
</dbReference>
<evidence type="ECO:0000313" key="7">
    <source>
        <dbReference type="Proteomes" id="UP000231276"/>
    </source>
</evidence>
<comment type="caution">
    <text evidence="6">The sequence shown here is derived from an EMBL/GenBank/DDBJ whole genome shotgun (WGS) entry which is preliminary data.</text>
</comment>
<organism evidence="6 7">
    <name type="scientific">Candidatus Campbellbacteria bacterium CG22_combo_CG10-13_8_21_14_all_43_18</name>
    <dbReference type="NCBI Taxonomy" id="1974530"/>
    <lineage>
        <taxon>Bacteria</taxon>
        <taxon>Candidatus Campbelliibacteriota</taxon>
    </lineage>
</organism>
<dbReference type="EMBL" id="PCTS01000024">
    <property type="protein sequence ID" value="PIP86496.1"/>
    <property type="molecule type" value="Genomic_DNA"/>
</dbReference>
<name>A0A2H0DWF9_9BACT</name>
<dbReference type="InterPro" id="IPR036314">
    <property type="entry name" value="SOD_C_sf"/>
</dbReference>
<evidence type="ECO:0000313" key="6">
    <source>
        <dbReference type="EMBL" id="PIP86496.1"/>
    </source>
</evidence>
<dbReference type="InterPro" id="IPR050265">
    <property type="entry name" value="Fe/Mn_Superoxide_Dismutase"/>
</dbReference>
<dbReference type="SUPFAM" id="SSF46609">
    <property type="entry name" value="Fe,Mn superoxide dismutase (SOD), N-terminal domain"/>
    <property type="match status" value="1"/>
</dbReference>
<proteinExistence type="inferred from homology"/>
<evidence type="ECO:0000256" key="2">
    <source>
        <dbReference type="ARBA" id="ARBA00012682"/>
    </source>
</evidence>
<evidence type="ECO:0000256" key="3">
    <source>
        <dbReference type="ARBA" id="ARBA00022723"/>
    </source>
</evidence>
<dbReference type="PANTHER" id="PTHR11404:SF6">
    <property type="entry name" value="SUPEROXIDE DISMUTASE [MN], MITOCHONDRIAL"/>
    <property type="match status" value="1"/>
</dbReference>
<dbReference type="Proteomes" id="UP000231276">
    <property type="component" value="Unassembled WGS sequence"/>
</dbReference>
<dbReference type="Pfam" id="PF02777">
    <property type="entry name" value="Sod_Fe_C"/>
    <property type="match status" value="1"/>
</dbReference>
<gene>
    <name evidence="6" type="ORF">COW82_01820</name>
</gene>
<dbReference type="EC" id="1.15.1.1" evidence="2"/>
<comment type="similarity">
    <text evidence="1">Belongs to the iron/manganese superoxide dismutase family.</text>
</comment>
<dbReference type="SUPFAM" id="SSF54719">
    <property type="entry name" value="Fe,Mn superoxide dismutase (SOD), C-terminal domain"/>
    <property type="match status" value="1"/>
</dbReference>
<feature type="domain" description="Manganese/iron superoxide dismutase C-terminal" evidence="5">
    <location>
        <begin position="90"/>
        <end position="189"/>
    </location>
</feature>
<evidence type="ECO:0000256" key="4">
    <source>
        <dbReference type="ARBA" id="ARBA00023002"/>
    </source>
</evidence>
<accession>A0A2H0DWF9</accession>
<keyword evidence="3" id="KW-0479">Metal-binding</keyword>
<dbReference type="AlphaFoldDB" id="A0A2H0DWF9"/>
<keyword evidence="4" id="KW-0560">Oxidoreductase</keyword>
<reference evidence="6 7" key="1">
    <citation type="submission" date="2017-09" db="EMBL/GenBank/DDBJ databases">
        <title>Depth-based differentiation of microbial function through sediment-hosted aquifers and enrichment of novel symbionts in the deep terrestrial subsurface.</title>
        <authorList>
            <person name="Probst A.J."/>
            <person name="Ladd B."/>
            <person name="Jarett J.K."/>
            <person name="Geller-Mcgrath D.E."/>
            <person name="Sieber C.M."/>
            <person name="Emerson J.B."/>
            <person name="Anantharaman K."/>
            <person name="Thomas B.C."/>
            <person name="Malmstrom R."/>
            <person name="Stieglmeier M."/>
            <person name="Klingl A."/>
            <person name="Woyke T."/>
            <person name="Ryan C.M."/>
            <person name="Banfield J.F."/>
        </authorList>
    </citation>
    <scope>NUCLEOTIDE SEQUENCE [LARGE SCALE GENOMIC DNA]</scope>
    <source>
        <strain evidence="6">CG22_combo_CG10-13_8_21_14_all_43_18</strain>
    </source>
</reference>
<sequence>MSLYKAKEFNIPEIKGISQKQIEEHLKLYNGYVAHANKILEHIESLKETDEGAYFAAELQRRFGFEFDGMRSHEYYFKALEGGPSPLPKESELAKFIEKQYGNLEKTKKELERVALTRGSGWAILYWDKKYQNFLTAWIDEHHIGHLSSLDIIVAVDMWEHAFMVDYLPGEKRKYFESYMGAINWKTVEDWFSEASRK</sequence>
<dbReference type="Gene3D" id="3.55.40.20">
    <property type="entry name" value="Iron/manganese superoxide dismutase, C-terminal domain"/>
    <property type="match status" value="1"/>
</dbReference>
<dbReference type="GO" id="GO:0046872">
    <property type="term" value="F:metal ion binding"/>
    <property type="evidence" value="ECO:0007669"/>
    <property type="project" value="UniProtKB-KW"/>
</dbReference>
<dbReference type="GO" id="GO:0004784">
    <property type="term" value="F:superoxide dismutase activity"/>
    <property type="evidence" value="ECO:0007669"/>
    <property type="project" value="UniProtKB-EC"/>
</dbReference>
<evidence type="ECO:0000256" key="1">
    <source>
        <dbReference type="ARBA" id="ARBA00008714"/>
    </source>
</evidence>
<protein>
    <recommendedName>
        <fullName evidence="2">superoxide dismutase</fullName>
        <ecNumber evidence="2">1.15.1.1</ecNumber>
    </recommendedName>
</protein>
<dbReference type="InterPro" id="IPR019832">
    <property type="entry name" value="Mn/Fe_SOD_C"/>
</dbReference>
<evidence type="ECO:0000259" key="5">
    <source>
        <dbReference type="Pfam" id="PF02777"/>
    </source>
</evidence>